<organism evidence="15 16">
    <name type="scientific">Micromonospora pallida</name>
    <dbReference type="NCBI Taxonomy" id="145854"/>
    <lineage>
        <taxon>Bacteria</taxon>
        <taxon>Bacillati</taxon>
        <taxon>Actinomycetota</taxon>
        <taxon>Actinomycetes</taxon>
        <taxon>Micromonosporales</taxon>
        <taxon>Micromonosporaceae</taxon>
        <taxon>Micromonospora</taxon>
    </lineage>
</organism>
<dbReference type="PANTHER" id="PTHR43099:SF5">
    <property type="entry name" value="HLYC_CORC FAMILY TRANSPORTER"/>
    <property type="match status" value="1"/>
</dbReference>
<feature type="region of interest" description="Disordered" evidence="11">
    <location>
        <begin position="425"/>
        <end position="457"/>
    </location>
</feature>
<protein>
    <submittedName>
        <fullName evidence="15">Putative hemolysin</fullName>
    </submittedName>
</protein>
<dbReference type="InterPro" id="IPR036318">
    <property type="entry name" value="FAD-bd_PCMH-like_sf"/>
</dbReference>
<evidence type="ECO:0000256" key="10">
    <source>
        <dbReference type="PROSITE-ProRule" id="PRU01193"/>
    </source>
</evidence>
<dbReference type="Gene3D" id="3.10.580.10">
    <property type="entry name" value="CBS-domain"/>
    <property type="match status" value="1"/>
</dbReference>
<evidence type="ECO:0000256" key="3">
    <source>
        <dbReference type="ARBA" id="ARBA00022475"/>
    </source>
</evidence>
<feature type="compositionally biased region" description="Basic residues" evidence="11">
    <location>
        <begin position="437"/>
        <end position="446"/>
    </location>
</feature>
<dbReference type="EMBL" id="FMHW01000002">
    <property type="protein sequence ID" value="SCL24030.1"/>
    <property type="molecule type" value="Genomic_DNA"/>
</dbReference>
<evidence type="ECO:0000256" key="1">
    <source>
        <dbReference type="ARBA" id="ARBA00004651"/>
    </source>
</evidence>
<feature type="domain" description="CBS" evidence="13">
    <location>
        <begin position="216"/>
        <end position="274"/>
    </location>
</feature>
<sequence length="457" mass="47704">MGGLLGQVALVVVLVLVNAALAGSEMALVSLREGQLRRLAQSGGRGARLVRLARDPNRYLATVQLGITLAGFLASAATAVSLARPLVGPLGFLGEAAGPAAVIVVTVVLTFVTLVVGELAPKRLAMQRAERWGLRGAAPLAAVAWVARPAVWLLSVTTDALVRVAGGNPQAGREEVTEEELRELLAGQRGLSAQQREILTGAFDIAGRTVREVLVARRDVTALPGHLSPAEGMRRLAETGRSRAPVTGDGGLDDVAGVVHIRDLVGAGASTVAGRARPALLLPGSVAVSEAMRRLRVERERLALVVDERGGVDGIVTMEDLLEEVVGELYDETDRDVRAVVREPDGALLLPGDFPLHDLPDVGVRVGLALSGQYTTVAGLVLAGLGQVPRGPGETVCLPGLTLEVVRVVDRAIRAVRVRPADVAAGCPGDTDASRAVTRRARRKPASPRGPTRHPDG</sequence>
<feature type="transmembrane region" description="Helical" evidence="12">
    <location>
        <begin position="6"/>
        <end position="29"/>
    </location>
</feature>
<comment type="subcellular location">
    <subcellularLocation>
        <location evidence="1">Cell membrane</location>
        <topology evidence="1">Multi-pass membrane protein</topology>
    </subcellularLocation>
</comment>
<reference evidence="16" key="1">
    <citation type="submission" date="2016-06" db="EMBL/GenBank/DDBJ databases">
        <authorList>
            <person name="Varghese N."/>
            <person name="Submissions Spin"/>
        </authorList>
    </citation>
    <scope>NUCLEOTIDE SEQUENCE [LARGE SCALE GENOMIC DNA]</scope>
    <source>
        <strain evidence="16">DSM 43817</strain>
    </source>
</reference>
<dbReference type="Pfam" id="PF01595">
    <property type="entry name" value="CNNM"/>
    <property type="match status" value="1"/>
</dbReference>
<evidence type="ECO:0000256" key="2">
    <source>
        <dbReference type="ARBA" id="ARBA00006337"/>
    </source>
</evidence>
<evidence type="ECO:0000256" key="4">
    <source>
        <dbReference type="ARBA" id="ARBA00022692"/>
    </source>
</evidence>
<name>A0A1C6S3F9_9ACTN</name>
<evidence type="ECO:0000256" key="9">
    <source>
        <dbReference type="PROSITE-ProRule" id="PRU00703"/>
    </source>
</evidence>
<dbReference type="InterPro" id="IPR005170">
    <property type="entry name" value="Transptr-assoc_dom"/>
</dbReference>
<dbReference type="Gene3D" id="3.30.465.10">
    <property type="match status" value="1"/>
</dbReference>
<dbReference type="SMART" id="SM01091">
    <property type="entry name" value="CorC_HlyC"/>
    <property type="match status" value="1"/>
</dbReference>
<keyword evidence="5" id="KW-0677">Repeat</keyword>
<keyword evidence="6 10" id="KW-1133">Transmembrane helix</keyword>
<evidence type="ECO:0000256" key="11">
    <source>
        <dbReference type="SAM" id="MobiDB-lite"/>
    </source>
</evidence>
<dbReference type="PROSITE" id="PS51371">
    <property type="entry name" value="CBS"/>
    <property type="match status" value="2"/>
</dbReference>
<dbReference type="GO" id="GO:0005886">
    <property type="term" value="C:plasma membrane"/>
    <property type="evidence" value="ECO:0007669"/>
    <property type="project" value="UniProtKB-SubCell"/>
</dbReference>
<dbReference type="InterPro" id="IPR002550">
    <property type="entry name" value="CNNM"/>
</dbReference>
<dbReference type="InterPro" id="IPR000644">
    <property type="entry name" value="CBS_dom"/>
</dbReference>
<evidence type="ECO:0000313" key="16">
    <source>
        <dbReference type="Proteomes" id="UP000198959"/>
    </source>
</evidence>
<keyword evidence="4 10" id="KW-0812">Transmembrane</keyword>
<accession>A0A1C6S3F9</accession>
<dbReference type="Pfam" id="PF03471">
    <property type="entry name" value="CorC_HlyC"/>
    <property type="match status" value="1"/>
</dbReference>
<keyword evidence="7 9" id="KW-0129">CBS domain</keyword>
<feature type="transmembrane region" description="Helical" evidence="12">
    <location>
        <begin position="132"/>
        <end position="154"/>
    </location>
</feature>
<evidence type="ECO:0000259" key="14">
    <source>
        <dbReference type="PROSITE" id="PS51846"/>
    </source>
</evidence>
<dbReference type="CDD" id="cd04590">
    <property type="entry name" value="CBS_pair_CorC_HlyC_assoc"/>
    <property type="match status" value="1"/>
</dbReference>
<dbReference type="InterPro" id="IPR016169">
    <property type="entry name" value="FAD-bd_PCMH_sub2"/>
</dbReference>
<dbReference type="AlphaFoldDB" id="A0A1C6S3F9"/>
<dbReference type="SUPFAM" id="SSF56176">
    <property type="entry name" value="FAD-binding/transporter-associated domain-like"/>
    <property type="match status" value="1"/>
</dbReference>
<dbReference type="InterPro" id="IPR044751">
    <property type="entry name" value="Ion_transp-like_CBS"/>
</dbReference>
<dbReference type="Proteomes" id="UP000198959">
    <property type="component" value="Unassembled WGS sequence"/>
</dbReference>
<dbReference type="InterPro" id="IPR051676">
    <property type="entry name" value="UPF0053_domain"/>
</dbReference>
<feature type="domain" description="CBS" evidence="13">
    <location>
        <begin position="275"/>
        <end position="332"/>
    </location>
</feature>
<gene>
    <name evidence="15" type="ORF">GA0074692_1691</name>
</gene>
<keyword evidence="16" id="KW-1185">Reference proteome</keyword>
<keyword evidence="3" id="KW-1003">Cell membrane</keyword>
<feature type="domain" description="CNNM transmembrane" evidence="14">
    <location>
        <begin position="1"/>
        <end position="203"/>
    </location>
</feature>
<feature type="transmembrane region" description="Helical" evidence="12">
    <location>
        <begin position="100"/>
        <end position="120"/>
    </location>
</feature>
<dbReference type="STRING" id="145854.GA0074692_1691"/>
<dbReference type="GO" id="GO:0050660">
    <property type="term" value="F:flavin adenine dinucleotide binding"/>
    <property type="evidence" value="ECO:0007669"/>
    <property type="project" value="InterPro"/>
</dbReference>
<comment type="similarity">
    <text evidence="2">Belongs to the UPF0053 family.</text>
</comment>
<evidence type="ECO:0000256" key="6">
    <source>
        <dbReference type="ARBA" id="ARBA00022989"/>
    </source>
</evidence>
<evidence type="ECO:0000256" key="5">
    <source>
        <dbReference type="ARBA" id="ARBA00022737"/>
    </source>
</evidence>
<dbReference type="PROSITE" id="PS51846">
    <property type="entry name" value="CNNM"/>
    <property type="match status" value="1"/>
</dbReference>
<feature type="transmembrane region" description="Helical" evidence="12">
    <location>
        <begin position="59"/>
        <end position="80"/>
    </location>
</feature>
<evidence type="ECO:0000259" key="13">
    <source>
        <dbReference type="PROSITE" id="PS51371"/>
    </source>
</evidence>
<keyword evidence="8 10" id="KW-0472">Membrane</keyword>
<evidence type="ECO:0000256" key="12">
    <source>
        <dbReference type="SAM" id="Phobius"/>
    </source>
</evidence>
<evidence type="ECO:0000256" key="8">
    <source>
        <dbReference type="ARBA" id="ARBA00023136"/>
    </source>
</evidence>
<evidence type="ECO:0000313" key="15">
    <source>
        <dbReference type="EMBL" id="SCL24030.1"/>
    </source>
</evidence>
<dbReference type="PANTHER" id="PTHR43099">
    <property type="entry name" value="UPF0053 PROTEIN YRKA"/>
    <property type="match status" value="1"/>
</dbReference>
<dbReference type="SUPFAM" id="SSF54631">
    <property type="entry name" value="CBS-domain pair"/>
    <property type="match status" value="1"/>
</dbReference>
<dbReference type="Pfam" id="PF00571">
    <property type="entry name" value="CBS"/>
    <property type="match status" value="2"/>
</dbReference>
<proteinExistence type="inferred from homology"/>
<evidence type="ECO:0000256" key="7">
    <source>
        <dbReference type="ARBA" id="ARBA00023122"/>
    </source>
</evidence>
<dbReference type="RefSeq" id="WP_176738353.1">
    <property type="nucleotide sequence ID" value="NZ_FMHW01000002.1"/>
</dbReference>
<dbReference type="InterPro" id="IPR046342">
    <property type="entry name" value="CBS_dom_sf"/>
</dbReference>